<feature type="region of interest" description="Disordered" evidence="7">
    <location>
        <begin position="331"/>
        <end position="365"/>
    </location>
</feature>
<keyword evidence="4 6" id="KW-1133">Transmembrane helix</keyword>
<feature type="transmembrane region" description="Helical" evidence="6">
    <location>
        <begin position="101"/>
        <end position="122"/>
    </location>
</feature>
<evidence type="ECO:0000313" key="10">
    <source>
        <dbReference type="RefSeq" id="XP_010919069.1"/>
    </source>
</evidence>
<keyword evidence="9" id="KW-1185">Reference proteome</keyword>
<dbReference type="GO" id="GO:0022857">
    <property type="term" value="F:transmembrane transporter activity"/>
    <property type="evidence" value="ECO:0007669"/>
    <property type="project" value="InterPro"/>
</dbReference>
<feature type="transmembrane region" description="Helical" evidence="6">
    <location>
        <begin position="134"/>
        <end position="152"/>
    </location>
</feature>
<dbReference type="KEGG" id="egu:105043278"/>
<evidence type="ECO:0000256" key="6">
    <source>
        <dbReference type="RuleBase" id="RU363077"/>
    </source>
</evidence>
<dbReference type="Pfam" id="PF00892">
    <property type="entry name" value="EamA"/>
    <property type="match status" value="2"/>
</dbReference>
<dbReference type="SUPFAM" id="SSF103481">
    <property type="entry name" value="Multidrug resistance efflux transporter EmrE"/>
    <property type="match status" value="2"/>
</dbReference>
<dbReference type="OrthoDB" id="1728340at2759"/>
<feature type="transmembrane region" description="Helical" evidence="6">
    <location>
        <begin position="71"/>
        <end position="89"/>
    </location>
</feature>
<feature type="transmembrane region" description="Helical" evidence="6">
    <location>
        <begin position="281"/>
        <end position="302"/>
    </location>
</feature>
<feature type="transmembrane region" description="Helical" evidence="6">
    <location>
        <begin position="184"/>
        <end position="204"/>
    </location>
</feature>
<dbReference type="InterPro" id="IPR030184">
    <property type="entry name" value="WAT1-related"/>
</dbReference>
<evidence type="ECO:0000256" key="3">
    <source>
        <dbReference type="ARBA" id="ARBA00022692"/>
    </source>
</evidence>
<dbReference type="GO" id="GO:0016020">
    <property type="term" value="C:membrane"/>
    <property type="evidence" value="ECO:0007669"/>
    <property type="project" value="UniProtKB-SubCell"/>
</dbReference>
<feature type="transmembrane region" description="Helical" evidence="6">
    <location>
        <begin position="248"/>
        <end position="269"/>
    </location>
</feature>
<gene>
    <name evidence="10" type="primary">LOC105043278</name>
</gene>
<feature type="compositionally biased region" description="Polar residues" evidence="7">
    <location>
        <begin position="343"/>
        <end position="355"/>
    </location>
</feature>
<dbReference type="InParanoid" id="A0A6I9R1T6"/>
<evidence type="ECO:0000256" key="1">
    <source>
        <dbReference type="ARBA" id="ARBA00004141"/>
    </source>
</evidence>
<dbReference type="RefSeq" id="XP_010919069.1">
    <property type="nucleotide sequence ID" value="XM_010920767.2"/>
</dbReference>
<dbReference type="AlphaFoldDB" id="A0A6I9R1T6"/>
<dbReference type="Proteomes" id="UP000504607">
    <property type="component" value="Chromosome 4"/>
</dbReference>
<dbReference type="PANTHER" id="PTHR31218">
    <property type="entry name" value="WAT1-RELATED PROTEIN"/>
    <property type="match status" value="1"/>
</dbReference>
<evidence type="ECO:0000256" key="2">
    <source>
        <dbReference type="ARBA" id="ARBA00007635"/>
    </source>
</evidence>
<comment type="subcellular location">
    <subcellularLocation>
        <location evidence="1 6">Membrane</location>
        <topology evidence="1 6">Multi-pass membrane protein</topology>
    </subcellularLocation>
</comment>
<evidence type="ECO:0000256" key="5">
    <source>
        <dbReference type="ARBA" id="ARBA00023136"/>
    </source>
</evidence>
<feature type="transmembrane region" description="Helical" evidence="6">
    <location>
        <begin position="308"/>
        <end position="326"/>
    </location>
</feature>
<dbReference type="InterPro" id="IPR037185">
    <property type="entry name" value="EmrE-like"/>
</dbReference>
<keyword evidence="5 6" id="KW-0472">Membrane</keyword>
<evidence type="ECO:0000259" key="8">
    <source>
        <dbReference type="Pfam" id="PF00892"/>
    </source>
</evidence>
<comment type="similarity">
    <text evidence="2 6">Belongs to the drug/metabolite transporter (DMT) superfamily. Plant drug/metabolite exporter (P-DME) (TC 2.A.7.4) family.</text>
</comment>
<feature type="transmembrane region" description="Helical" evidence="6">
    <location>
        <begin position="37"/>
        <end position="59"/>
    </location>
</feature>
<dbReference type="GeneID" id="105043278"/>
<evidence type="ECO:0000256" key="7">
    <source>
        <dbReference type="SAM" id="MobiDB-lite"/>
    </source>
</evidence>
<protein>
    <recommendedName>
        <fullName evidence="6">WAT1-related protein</fullName>
    </recommendedName>
</protein>
<proteinExistence type="inferred from homology"/>
<name>A0A6I9R1T6_ELAGV</name>
<evidence type="ECO:0000256" key="4">
    <source>
        <dbReference type="ARBA" id="ARBA00022989"/>
    </source>
</evidence>
<feature type="domain" description="EamA" evidence="8">
    <location>
        <begin position="13"/>
        <end position="149"/>
    </location>
</feature>
<organism evidence="9 10">
    <name type="scientific">Elaeis guineensis var. tenera</name>
    <name type="common">Oil palm</name>
    <dbReference type="NCBI Taxonomy" id="51953"/>
    <lineage>
        <taxon>Eukaryota</taxon>
        <taxon>Viridiplantae</taxon>
        <taxon>Streptophyta</taxon>
        <taxon>Embryophyta</taxon>
        <taxon>Tracheophyta</taxon>
        <taxon>Spermatophyta</taxon>
        <taxon>Magnoliopsida</taxon>
        <taxon>Liliopsida</taxon>
        <taxon>Arecaceae</taxon>
        <taxon>Arecoideae</taxon>
        <taxon>Cocoseae</taxon>
        <taxon>Elaeidinae</taxon>
        <taxon>Elaeis</taxon>
    </lineage>
</organism>
<feature type="transmembrane region" description="Helical" evidence="6">
    <location>
        <begin position="216"/>
        <end position="236"/>
    </location>
</feature>
<sequence>MRRVKACAPYVGMVVIQLAYGGSNILSKLALEQGLSYLVFIVYRHLIAIAILGPLAYVLERNQRPSISFPILTKIFILALFGTTVHQSVYYAGLNYTSPTVASALSSVIPALTFILAILLRMEKVGIRSAKGRAKFLGAMICISGALIFTFWKGHPFKGLVKSPLIMVHGKGPGPETVHGKQDWIKGSVLILTSYVAFSAWLVLQAIVCEVYPARLSMNTLICFFASLQSFALALIFERNLSSWLLHWNIQLLTIIYCGTVISCLAYYLQTFCISERGPVFAAMFSPLLLVIVGIFSAFFFAERLHTGSLVGAFIIIVGLYCVLWGKSRNSNENGDKEHETGKTSPKSILHMSSNEDNDSHPTWK</sequence>
<accession>A0A6I9R1T6</accession>
<dbReference type="InterPro" id="IPR000620">
    <property type="entry name" value="EamA_dom"/>
</dbReference>
<keyword evidence="3 6" id="KW-0812">Transmembrane</keyword>
<reference evidence="10" key="1">
    <citation type="submission" date="2025-08" db="UniProtKB">
        <authorList>
            <consortium name="RefSeq"/>
        </authorList>
    </citation>
    <scope>IDENTIFICATION</scope>
</reference>
<feature type="domain" description="EamA" evidence="8">
    <location>
        <begin position="186"/>
        <end position="324"/>
    </location>
</feature>
<evidence type="ECO:0000313" key="9">
    <source>
        <dbReference type="Proteomes" id="UP000504607"/>
    </source>
</evidence>